<dbReference type="SUPFAM" id="SSF90229">
    <property type="entry name" value="CCCH zinc finger"/>
    <property type="match status" value="1"/>
</dbReference>
<feature type="region of interest" description="Disordered" evidence="5">
    <location>
        <begin position="1"/>
        <end position="25"/>
    </location>
</feature>
<comment type="caution">
    <text evidence="7">The sequence shown here is derived from an EMBL/GenBank/DDBJ whole genome shotgun (WGS) entry which is preliminary data.</text>
</comment>
<dbReference type="PANTHER" id="PTHR13309:SF0">
    <property type="entry name" value="FMR1-INTERACTING PROTEIN NUFIP1"/>
    <property type="match status" value="1"/>
</dbReference>
<proteinExistence type="predicted"/>
<dbReference type="Pfam" id="PF10453">
    <property type="entry name" value="NUFIP1"/>
    <property type="match status" value="1"/>
</dbReference>
<evidence type="ECO:0000313" key="8">
    <source>
        <dbReference type="Proteomes" id="UP001473302"/>
    </source>
</evidence>
<keyword evidence="8" id="KW-1185">Reference proteome</keyword>
<evidence type="ECO:0000256" key="4">
    <source>
        <dbReference type="PROSITE-ProRule" id="PRU00723"/>
    </source>
</evidence>
<dbReference type="InterPro" id="IPR039136">
    <property type="entry name" value="NUFIP1-like"/>
</dbReference>
<evidence type="ECO:0000256" key="1">
    <source>
        <dbReference type="ARBA" id="ARBA00022723"/>
    </source>
</evidence>
<dbReference type="InterPro" id="IPR000571">
    <property type="entry name" value="Znf_CCCH"/>
</dbReference>
<feature type="compositionally biased region" description="Polar residues" evidence="5">
    <location>
        <begin position="1"/>
        <end position="16"/>
    </location>
</feature>
<dbReference type="PROSITE" id="PS50103">
    <property type="entry name" value="ZF_C3H1"/>
    <property type="match status" value="1"/>
</dbReference>
<evidence type="ECO:0000256" key="2">
    <source>
        <dbReference type="ARBA" id="ARBA00022771"/>
    </source>
</evidence>
<evidence type="ECO:0000256" key="5">
    <source>
        <dbReference type="SAM" id="MobiDB-lite"/>
    </source>
</evidence>
<evidence type="ECO:0000259" key="6">
    <source>
        <dbReference type="PROSITE" id="PS50103"/>
    </source>
</evidence>
<dbReference type="EMBL" id="BAABUK010000013">
    <property type="protein sequence ID" value="GAA5812363.1"/>
    <property type="molecule type" value="Genomic_DNA"/>
</dbReference>
<feature type="compositionally biased region" description="Basic and acidic residues" evidence="5">
    <location>
        <begin position="180"/>
        <end position="199"/>
    </location>
</feature>
<feature type="compositionally biased region" description="Basic and acidic residues" evidence="5">
    <location>
        <begin position="259"/>
        <end position="276"/>
    </location>
</feature>
<feature type="region of interest" description="Disordered" evidence="5">
    <location>
        <begin position="109"/>
        <end position="141"/>
    </location>
</feature>
<dbReference type="PANTHER" id="PTHR13309">
    <property type="entry name" value="NUCLEAR FRAGILE X MENTAL RETARDATION PROTEIN INTERACTING PROTEIN 1"/>
    <property type="match status" value="1"/>
</dbReference>
<evidence type="ECO:0000256" key="3">
    <source>
        <dbReference type="ARBA" id="ARBA00022833"/>
    </source>
</evidence>
<sequence>MEGNNPNPDANQSNDSYNQQAPYDPYAYPYYQGTEYYYPPAPPIPQGDPSSALSSMVYQLQQHTQQRQALGAMAAASISSALGSRPPPADYYAQYYGTPEQRSVIQYDDLSMGPPAANNVAVSKPEAQQQPEDPNAPSVKKPKFCCNRWLKSGIAVAQHEKLHIKCPSCDHMCLKSALSEHEEAEHGKPRKEGDKKPSRPDGVIPPNAPRIQTPEELAAWIEARKKNWPSRDNVERKKIEDEEKEARGEISNKKRAANKKRDQQIAKKQKLDEKKNSLVAQYDSDSDSENDVMDPEKDAISSKDPSSMGKILLPEDKPKRRCKYFMSGKCSKGDQCDFSHQKPEPKPKQPKPAPTFKKRPNLLFKASLLEKEIKQEKNVILQCLRYIVDNDYFGKGTKSIAEPTEKLAEHNKAEPEQVLSTTITLVEPVAYQEELIVHQEEPIVNQEEPIVHQEEPIVHQEEPVVHQEEVDATMIDQTNTTDV</sequence>
<keyword evidence="2 4" id="KW-0863">Zinc-finger</keyword>
<feature type="region of interest" description="Disordered" evidence="5">
    <location>
        <begin position="180"/>
        <end position="213"/>
    </location>
</feature>
<dbReference type="Proteomes" id="UP001473302">
    <property type="component" value="Unassembled WGS sequence"/>
</dbReference>
<dbReference type="InterPro" id="IPR019496">
    <property type="entry name" value="NUFIP1_cons_dom"/>
</dbReference>
<protein>
    <recommendedName>
        <fullName evidence="6">C3H1-type domain-containing protein</fullName>
    </recommendedName>
</protein>
<keyword evidence="3 4" id="KW-0862">Zinc</keyword>
<feature type="domain" description="C3H1-type" evidence="6">
    <location>
        <begin position="316"/>
        <end position="343"/>
    </location>
</feature>
<organism evidence="7 8">
    <name type="scientific">Mucor flavus</name>
    <dbReference type="NCBI Taxonomy" id="439312"/>
    <lineage>
        <taxon>Eukaryota</taxon>
        <taxon>Fungi</taxon>
        <taxon>Fungi incertae sedis</taxon>
        <taxon>Mucoromycota</taxon>
        <taxon>Mucoromycotina</taxon>
        <taxon>Mucoromycetes</taxon>
        <taxon>Mucorales</taxon>
        <taxon>Mucorineae</taxon>
        <taxon>Mucoraceae</taxon>
        <taxon>Mucor</taxon>
    </lineage>
</organism>
<keyword evidence="1 4" id="KW-0479">Metal-binding</keyword>
<dbReference type="Gene3D" id="4.10.1000.10">
    <property type="entry name" value="Zinc finger, CCCH-type"/>
    <property type="match status" value="1"/>
</dbReference>
<dbReference type="SMART" id="SM00356">
    <property type="entry name" value="ZnF_C3H1"/>
    <property type="match status" value="1"/>
</dbReference>
<evidence type="ECO:0000313" key="7">
    <source>
        <dbReference type="EMBL" id="GAA5812363.1"/>
    </source>
</evidence>
<accession>A0ABP9YZS8</accession>
<dbReference type="InterPro" id="IPR036855">
    <property type="entry name" value="Znf_CCCH_sf"/>
</dbReference>
<feature type="region of interest" description="Disordered" evidence="5">
    <location>
        <begin position="334"/>
        <end position="357"/>
    </location>
</feature>
<feature type="compositionally biased region" description="Basic and acidic residues" evidence="5">
    <location>
        <begin position="232"/>
        <end position="252"/>
    </location>
</feature>
<name>A0ABP9YZS8_9FUNG</name>
<gene>
    <name evidence="7" type="ORF">MFLAVUS_005815</name>
</gene>
<feature type="compositionally biased region" description="Acidic residues" evidence="5">
    <location>
        <begin position="284"/>
        <end position="293"/>
    </location>
</feature>
<reference evidence="7 8" key="1">
    <citation type="submission" date="2024-04" db="EMBL/GenBank/DDBJ databases">
        <title>genome sequences of Mucor flavus KT1a and Helicostylum pulchrum KT1b strains isolated from the surface of a dry-aged beef.</title>
        <authorList>
            <person name="Toyotome T."/>
            <person name="Hosono M."/>
            <person name="Torimaru M."/>
            <person name="Fukuda K."/>
            <person name="Mikami N."/>
        </authorList>
    </citation>
    <scope>NUCLEOTIDE SEQUENCE [LARGE SCALE GENOMIC DNA]</scope>
    <source>
        <strain evidence="7 8">KT1a</strain>
    </source>
</reference>
<feature type="compositionally biased region" description="Basic and acidic residues" evidence="5">
    <location>
        <begin position="334"/>
        <end position="347"/>
    </location>
</feature>
<feature type="zinc finger region" description="C3H1-type" evidence="4">
    <location>
        <begin position="316"/>
        <end position="343"/>
    </location>
</feature>
<feature type="region of interest" description="Disordered" evidence="5">
    <location>
        <begin position="227"/>
        <end position="314"/>
    </location>
</feature>